<protein>
    <submittedName>
        <fullName evidence="1">MBL fold metallo-hydrolase</fullName>
    </submittedName>
</protein>
<dbReference type="KEGG" id="tsin:OXH18_02910"/>
<sequence length="256" mass="27370">MKRRQFIQYAGAGVLATVGLSLVDRPLAQAQTGSVTLQFLGHTSFLFTGDGRRILTNPFRPIGCTAGYRAPQVAADLVMISSRLLDEGVTDGLPNDPQVLSEPGIYEFPGMQVQGIATDHDDIGGRRFGINVVWRWNQGGLNIVHLGGAAAPITVEQQILIGRPDVLLVPVGNGPKAFTPEEARGAIQTLNPRLIIPTHYRTQAADDATCDIEPIDNFLALMQGTPIDPVSSDTITLSSASLPESGAVIRVLSYAF</sequence>
<dbReference type="SUPFAM" id="SSF56281">
    <property type="entry name" value="Metallo-hydrolase/oxidoreductase"/>
    <property type="match status" value="1"/>
</dbReference>
<accession>A0A9E8ZDU1</accession>
<dbReference type="InterPro" id="IPR006311">
    <property type="entry name" value="TAT_signal"/>
</dbReference>
<dbReference type="Pfam" id="PF13483">
    <property type="entry name" value="Lactamase_B_3"/>
    <property type="match status" value="1"/>
</dbReference>
<dbReference type="PANTHER" id="PTHR39189">
    <property type="entry name" value="UPF0173 METAL-DEPENDENT HYDROLASE YTKL"/>
    <property type="match status" value="1"/>
</dbReference>
<gene>
    <name evidence="1" type="ORF">OXH18_02910</name>
</gene>
<dbReference type="Gene3D" id="3.60.15.10">
    <property type="entry name" value="Ribonuclease Z/Hydroxyacylglutathione hydrolase-like"/>
    <property type="match status" value="1"/>
</dbReference>
<keyword evidence="2" id="KW-1185">Reference proteome</keyword>
<evidence type="ECO:0000313" key="2">
    <source>
        <dbReference type="Proteomes" id="UP001163152"/>
    </source>
</evidence>
<reference evidence="1" key="1">
    <citation type="submission" date="2022-12" db="EMBL/GenBank/DDBJ databases">
        <title>Polyphasic identification of a Novel Hot-Spring Cyanobacterium Ocullathermofonsia sinensis gen nov. sp. nov. and Genomic Insights on its Adaptations to the Thermal Habitat.</title>
        <authorList>
            <person name="Daroch M."/>
            <person name="Tang J."/>
            <person name="Jiang Y."/>
        </authorList>
    </citation>
    <scope>NUCLEOTIDE SEQUENCE</scope>
    <source>
        <strain evidence="1">PKUAC-SCTA174</strain>
    </source>
</reference>
<dbReference type="RefSeq" id="WP_268610922.1">
    <property type="nucleotide sequence ID" value="NZ_CP113797.1"/>
</dbReference>
<proteinExistence type="predicted"/>
<dbReference type="EMBL" id="CP113797">
    <property type="protein sequence ID" value="WAL60966.1"/>
    <property type="molecule type" value="Genomic_DNA"/>
</dbReference>
<dbReference type="PROSITE" id="PS51318">
    <property type="entry name" value="TAT"/>
    <property type="match status" value="1"/>
</dbReference>
<organism evidence="1 2">
    <name type="scientific">Thermocoleostomius sinensis A174</name>
    <dbReference type="NCBI Taxonomy" id="2016057"/>
    <lineage>
        <taxon>Bacteria</taxon>
        <taxon>Bacillati</taxon>
        <taxon>Cyanobacteriota</taxon>
        <taxon>Cyanophyceae</taxon>
        <taxon>Oculatellales</taxon>
        <taxon>Oculatellaceae</taxon>
        <taxon>Thermocoleostomius</taxon>
    </lineage>
</organism>
<dbReference type="InterPro" id="IPR036866">
    <property type="entry name" value="RibonucZ/Hydroxyglut_hydro"/>
</dbReference>
<dbReference type="AlphaFoldDB" id="A0A9E8ZDU1"/>
<dbReference type="Proteomes" id="UP001163152">
    <property type="component" value="Chromosome"/>
</dbReference>
<dbReference type="PANTHER" id="PTHR39189:SF1">
    <property type="entry name" value="UPF0173 METAL-DEPENDENT HYDROLASE YTKL"/>
    <property type="match status" value="1"/>
</dbReference>
<evidence type="ECO:0000313" key="1">
    <source>
        <dbReference type="EMBL" id="WAL60966.1"/>
    </source>
</evidence>
<name>A0A9E8ZDU1_9CYAN</name>